<dbReference type="Gene3D" id="1.50.10.100">
    <property type="entry name" value="Chondroitin AC/alginate lyase"/>
    <property type="match status" value="1"/>
</dbReference>
<keyword evidence="8" id="KW-1185">Reference proteome</keyword>
<dbReference type="Gene3D" id="2.70.98.70">
    <property type="match status" value="1"/>
</dbReference>
<protein>
    <submittedName>
        <fullName evidence="7">Heparinase II/III-like protein</fullName>
    </submittedName>
</protein>
<evidence type="ECO:0000256" key="3">
    <source>
        <dbReference type="ARBA" id="ARBA00022764"/>
    </source>
</evidence>
<name>A0A4R2HVF2_9ACTN</name>
<evidence type="ECO:0000256" key="2">
    <source>
        <dbReference type="ARBA" id="ARBA00022729"/>
    </source>
</evidence>
<evidence type="ECO:0000259" key="6">
    <source>
        <dbReference type="Pfam" id="PF16889"/>
    </source>
</evidence>
<dbReference type="Proteomes" id="UP000294508">
    <property type="component" value="Unassembled WGS sequence"/>
</dbReference>
<dbReference type="AlphaFoldDB" id="A0A4R2HVF2"/>
<reference evidence="7 8" key="1">
    <citation type="journal article" date="2015" name="Stand. Genomic Sci.">
        <title>Genomic Encyclopedia of Bacterial and Archaeal Type Strains, Phase III: the genomes of soil and plant-associated and newly described type strains.</title>
        <authorList>
            <person name="Whitman W.B."/>
            <person name="Woyke T."/>
            <person name="Klenk H.P."/>
            <person name="Zhou Y."/>
            <person name="Lilburn T.G."/>
            <person name="Beck B.J."/>
            <person name="De Vos P."/>
            <person name="Vandamme P."/>
            <person name="Eisen J.A."/>
            <person name="Garrity G."/>
            <person name="Hugenholtz P."/>
            <person name="Kyrpides N.C."/>
        </authorList>
    </citation>
    <scope>NUCLEOTIDE SEQUENCE [LARGE SCALE GENOMIC DNA]</scope>
    <source>
        <strain evidence="7 8">VKM Ac-2572</strain>
    </source>
</reference>
<evidence type="ECO:0000313" key="7">
    <source>
        <dbReference type="EMBL" id="TCO35362.1"/>
    </source>
</evidence>
<keyword evidence="3" id="KW-0574">Periplasm</keyword>
<dbReference type="SUPFAM" id="SSF48230">
    <property type="entry name" value="Chondroitin AC/alginate lyase"/>
    <property type="match status" value="1"/>
</dbReference>
<evidence type="ECO:0000256" key="4">
    <source>
        <dbReference type="ARBA" id="ARBA00023239"/>
    </source>
</evidence>
<dbReference type="InterPro" id="IPR008929">
    <property type="entry name" value="Chondroitin_lyas"/>
</dbReference>
<dbReference type="RefSeq" id="WP_132207067.1">
    <property type="nucleotide sequence ID" value="NZ_SLWN01000001.1"/>
</dbReference>
<proteinExistence type="predicted"/>
<gene>
    <name evidence="7" type="ORF">EV652_101242</name>
</gene>
<accession>A0A4R2HVF2</accession>
<evidence type="ECO:0000313" key="8">
    <source>
        <dbReference type="Proteomes" id="UP000294508"/>
    </source>
</evidence>
<dbReference type="Pfam" id="PF16889">
    <property type="entry name" value="Hepar_II_III_N"/>
    <property type="match status" value="1"/>
</dbReference>
<dbReference type="PANTHER" id="PTHR39210">
    <property type="entry name" value="HEPARIN-SULFATE LYASE"/>
    <property type="match status" value="1"/>
</dbReference>
<dbReference type="GO" id="GO:0016829">
    <property type="term" value="F:lyase activity"/>
    <property type="evidence" value="ECO:0007669"/>
    <property type="project" value="UniProtKB-KW"/>
</dbReference>
<dbReference type="GO" id="GO:0042597">
    <property type="term" value="C:periplasmic space"/>
    <property type="evidence" value="ECO:0007669"/>
    <property type="project" value="UniProtKB-SubCell"/>
</dbReference>
<sequence length="658" mass="72909">MNRQPLGWYVRRVRRMSPTELVWRARDHGRRTAWAYQQVRPGQDSTIQLPLRKELTFPATLPPHAADAVPEEARKAVIATADAILAGKLEVLGVDRTDLKSPDWFRDPITGRRSDPSEYTFRLNHRNEELVGNVKQVWELSRHHHLTQLAAAWYLTHDDTYADRVAEHLNDWWRSNPFLSGVHWASGIEIGIRLISWTWIRRLLDDWPEVTDLFEHNQLALRQLYWHQRYLAAFQSRGSSANNHVIAEAAGQLVGACAFPWFAQSDKWRADAAALLVRELDANTFPSGVNRELASDYHRFVSELGLYAALEADKAGHPLSQQTWSLLTRTFDVAAAIVDETLRPPRQGDDDEGMVLVLDPPDVHSWSAFVSLGAATLGSPSWWPSSPLTATAVLAGSLISGTQPHRPAERPDHFADAGITILRSRTGVDGGGGPEIWCRADAGPHGFLSIAAHAHCDALSLEVRVGGVDILADPGTYCYHGEEEWRNYFRSTIAHNTVEVAGAEQSVWGGPFLWLRGATGRVRRYAADGDVVTWDAEHDGYQSGEVPITHRRTAVLDDGVLRVEDRLDGPADVRIAWHLGPDVTVELDGATGRLKWPNGSAVAELPAGLSWTAHSGGDDPLLGWYSPRFGRKVPITTLVGSGTLGPDAPAVSRFQFRS</sequence>
<keyword evidence="4" id="KW-0456">Lyase</keyword>
<organism evidence="7 8">
    <name type="scientific">Kribbella steppae</name>
    <dbReference type="NCBI Taxonomy" id="2512223"/>
    <lineage>
        <taxon>Bacteria</taxon>
        <taxon>Bacillati</taxon>
        <taxon>Actinomycetota</taxon>
        <taxon>Actinomycetes</taxon>
        <taxon>Propionibacteriales</taxon>
        <taxon>Kribbellaceae</taxon>
        <taxon>Kribbella</taxon>
    </lineage>
</organism>
<feature type="domain" description="Heparinase II/III-like C-terminal" evidence="5">
    <location>
        <begin position="408"/>
        <end position="644"/>
    </location>
</feature>
<evidence type="ECO:0000259" key="5">
    <source>
        <dbReference type="Pfam" id="PF07940"/>
    </source>
</evidence>
<comment type="subcellular location">
    <subcellularLocation>
        <location evidence="1">Periplasm</location>
    </subcellularLocation>
</comment>
<dbReference type="InterPro" id="IPR031680">
    <property type="entry name" value="Hepar_II_III_N"/>
</dbReference>
<dbReference type="EMBL" id="SLWN01000001">
    <property type="protein sequence ID" value="TCO35362.1"/>
    <property type="molecule type" value="Genomic_DNA"/>
</dbReference>
<dbReference type="PANTHER" id="PTHR39210:SF1">
    <property type="entry name" value="HEPARIN-SULFATE LYASE"/>
    <property type="match status" value="1"/>
</dbReference>
<comment type="caution">
    <text evidence="7">The sequence shown here is derived from an EMBL/GenBank/DDBJ whole genome shotgun (WGS) entry which is preliminary data.</text>
</comment>
<dbReference type="InterPro" id="IPR012480">
    <property type="entry name" value="Hepar_II_III_C"/>
</dbReference>
<dbReference type="OrthoDB" id="4592556at2"/>
<dbReference type="Pfam" id="PF07940">
    <property type="entry name" value="Hepar_II_III_C"/>
    <property type="match status" value="1"/>
</dbReference>
<keyword evidence="2" id="KW-0732">Signal</keyword>
<evidence type="ECO:0000256" key="1">
    <source>
        <dbReference type="ARBA" id="ARBA00004418"/>
    </source>
</evidence>
<feature type="domain" description="Heparin-sulfate lyase N-terminal" evidence="6">
    <location>
        <begin position="135"/>
        <end position="304"/>
    </location>
</feature>